<dbReference type="EMBL" id="OB706203">
    <property type="protein sequence ID" value="CAD7238662.1"/>
    <property type="molecule type" value="Genomic_DNA"/>
</dbReference>
<dbReference type="InterPro" id="IPR036249">
    <property type="entry name" value="Thioredoxin-like_sf"/>
</dbReference>
<dbReference type="PANTHER" id="PTHR44051:SF19">
    <property type="entry name" value="DISULFIDE-BOND OXIDOREDUCTASE YFCG"/>
    <property type="match status" value="1"/>
</dbReference>
<dbReference type="SFLD" id="SFLDS00019">
    <property type="entry name" value="Glutathione_Transferase_(cytos"/>
    <property type="match status" value="1"/>
</dbReference>
<dbReference type="InterPro" id="IPR004045">
    <property type="entry name" value="Glutathione_S-Trfase_N"/>
</dbReference>
<dbReference type="SUPFAM" id="SSF47616">
    <property type="entry name" value="GST C-terminal domain-like"/>
    <property type="match status" value="1"/>
</dbReference>
<protein>
    <submittedName>
        <fullName evidence="3">Uncharacterized protein</fullName>
    </submittedName>
</protein>
<dbReference type="Pfam" id="PF02798">
    <property type="entry name" value="GST_N"/>
    <property type="match status" value="1"/>
</dbReference>
<dbReference type="InterPro" id="IPR004046">
    <property type="entry name" value="GST_C"/>
</dbReference>
<dbReference type="SFLD" id="SFLDG01151">
    <property type="entry name" value="Main.2:_Nu-like"/>
    <property type="match status" value="1"/>
</dbReference>
<dbReference type="Gene3D" id="3.40.30.10">
    <property type="entry name" value="Glutaredoxin"/>
    <property type="match status" value="1"/>
</dbReference>
<accession>A0A7R8ZY16</accession>
<dbReference type="CDD" id="cd03048">
    <property type="entry name" value="GST_N_Ure2p_like"/>
    <property type="match status" value="1"/>
</dbReference>
<dbReference type="Gene3D" id="1.20.1050.10">
    <property type="match status" value="1"/>
</dbReference>
<dbReference type="PROSITE" id="PS50404">
    <property type="entry name" value="GST_NTER"/>
    <property type="match status" value="1"/>
</dbReference>
<evidence type="ECO:0000256" key="2">
    <source>
        <dbReference type="RuleBase" id="RU003494"/>
    </source>
</evidence>
<comment type="similarity">
    <text evidence="1 2">Belongs to the GST superfamily.</text>
</comment>
<dbReference type="PROSITE" id="PS50405">
    <property type="entry name" value="GST_CTER"/>
    <property type="match status" value="1"/>
</dbReference>
<evidence type="ECO:0000313" key="3">
    <source>
        <dbReference type="EMBL" id="CAD7238662.1"/>
    </source>
</evidence>
<gene>
    <name evidence="3" type="ORF">CTOB1V02_LOCUS16477</name>
</gene>
<dbReference type="InterPro" id="IPR040079">
    <property type="entry name" value="Glutathione_S-Trfase"/>
</dbReference>
<dbReference type="Pfam" id="PF00043">
    <property type="entry name" value="GST_C"/>
    <property type="match status" value="1"/>
</dbReference>
<dbReference type="OrthoDB" id="2309723at2759"/>
<sequence length="227" mass="25569">MALPYKVHTINIMKDEQFAPSFLEISPNNKIPAIVDHETGVSMMESGAILYYLATKTDKFLPKDPQHHWQAIEWLNWQMGGFGPMLGQANHFLKFNPGKSDYAEERFGNEAKRLYGVLDKQLEGRDFVAGEYSIADMAIWPWAARWEWQKIDMDTLPNVKRWYHTIAARPAVQKAYSVPTGGQAITAPLNILILTDGKMGDLMQCRGVAQAITDGALAGFDDRDKPP</sequence>
<proteinExistence type="inferred from homology"/>
<dbReference type="InterPro" id="IPR010987">
    <property type="entry name" value="Glutathione-S-Trfase_C-like"/>
</dbReference>
<dbReference type="PANTHER" id="PTHR44051">
    <property type="entry name" value="GLUTATHIONE S-TRANSFERASE-RELATED"/>
    <property type="match status" value="1"/>
</dbReference>
<organism evidence="3">
    <name type="scientific">Cyprideis torosa</name>
    <dbReference type="NCBI Taxonomy" id="163714"/>
    <lineage>
        <taxon>Eukaryota</taxon>
        <taxon>Metazoa</taxon>
        <taxon>Ecdysozoa</taxon>
        <taxon>Arthropoda</taxon>
        <taxon>Crustacea</taxon>
        <taxon>Oligostraca</taxon>
        <taxon>Ostracoda</taxon>
        <taxon>Podocopa</taxon>
        <taxon>Podocopida</taxon>
        <taxon>Cytherocopina</taxon>
        <taxon>Cytheroidea</taxon>
        <taxon>Cytherideidae</taxon>
        <taxon>Cyprideis</taxon>
    </lineage>
</organism>
<dbReference type="InterPro" id="IPR036282">
    <property type="entry name" value="Glutathione-S-Trfase_C_sf"/>
</dbReference>
<dbReference type="AlphaFoldDB" id="A0A7R8ZY16"/>
<dbReference type="SFLD" id="SFLDG00358">
    <property type="entry name" value="Main_(cytGST)"/>
    <property type="match status" value="1"/>
</dbReference>
<dbReference type="CDD" id="cd10291">
    <property type="entry name" value="GST_C_YfcG_like"/>
    <property type="match status" value="1"/>
</dbReference>
<evidence type="ECO:0000256" key="1">
    <source>
        <dbReference type="ARBA" id="ARBA00007409"/>
    </source>
</evidence>
<feature type="non-terminal residue" evidence="3">
    <location>
        <position position="1"/>
    </location>
</feature>
<name>A0A7R8ZY16_9CRUS</name>
<dbReference type="SUPFAM" id="SSF52833">
    <property type="entry name" value="Thioredoxin-like"/>
    <property type="match status" value="1"/>
</dbReference>
<reference evidence="3" key="1">
    <citation type="submission" date="2020-11" db="EMBL/GenBank/DDBJ databases">
        <authorList>
            <person name="Tran Van P."/>
        </authorList>
    </citation>
    <scope>NUCLEOTIDE SEQUENCE</scope>
</reference>